<evidence type="ECO:0000256" key="3">
    <source>
        <dbReference type="ARBA" id="ARBA00022692"/>
    </source>
</evidence>
<reference evidence="6" key="2">
    <citation type="submission" date="2024-01" db="EMBL/GenBank/DDBJ databases">
        <title>Comparative genomics of Cryptococcus and Kwoniella reveals pathogenesis evolution and contrasting modes of karyotype evolution via chromosome fusion or intercentromeric recombination.</title>
        <authorList>
            <person name="Coelho M.A."/>
            <person name="David-Palma M."/>
            <person name="Shea T."/>
            <person name="Bowers K."/>
            <person name="McGinley-Smith S."/>
            <person name="Mohammad A.W."/>
            <person name="Gnirke A."/>
            <person name="Yurkov A.M."/>
            <person name="Nowrousian M."/>
            <person name="Sun S."/>
            <person name="Cuomo C.A."/>
            <person name="Heitman J."/>
        </authorList>
    </citation>
    <scope>NUCLEOTIDE SEQUENCE</scope>
    <source>
        <strain evidence="6">CBS 12478</strain>
    </source>
</reference>
<dbReference type="RefSeq" id="XP_031863275.1">
    <property type="nucleotide sequence ID" value="XM_032002338.1"/>
</dbReference>
<comment type="subcellular location">
    <subcellularLocation>
        <location evidence="1">Membrane</location>
        <topology evidence="1">Multi-pass membrane protein</topology>
    </subcellularLocation>
</comment>
<evidence type="ECO:0000313" key="7">
    <source>
        <dbReference type="Proteomes" id="UP000322225"/>
    </source>
</evidence>
<keyword evidence="2" id="KW-0813">Transport</keyword>
<dbReference type="InterPro" id="IPR004841">
    <property type="entry name" value="AA-permease/SLC12A_dom"/>
</dbReference>
<protein>
    <submittedName>
        <fullName evidence="6">Uncharacterized protein</fullName>
    </submittedName>
</protein>
<dbReference type="Pfam" id="PF00324">
    <property type="entry name" value="AA_permease"/>
    <property type="match status" value="1"/>
</dbReference>
<dbReference type="GO" id="GO:0015171">
    <property type="term" value="F:amino acid transmembrane transporter activity"/>
    <property type="evidence" value="ECO:0007669"/>
    <property type="project" value="TreeGrafter"/>
</dbReference>
<dbReference type="PIRSF" id="PIRSF006060">
    <property type="entry name" value="AA_transporter"/>
    <property type="match status" value="1"/>
</dbReference>
<evidence type="ECO:0000256" key="1">
    <source>
        <dbReference type="ARBA" id="ARBA00004141"/>
    </source>
</evidence>
<dbReference type="Proteomes" id="UP000322225">
    <property type="component" value="Chromosome 3"/>
</dbReference>
<dbReference type="GO" id="GO:0016020">
    <property type="term" value="C:membrane"/>
    <property type="evidence" value="ECO:0007669"/>
    <property type="project" value="UniProtKB-SubCell"/>
</dbReference>
<dbReference type="EMBL" id="CP144053">
    <property type="protein sequence ID" value="WWD17289.1"/>
    <property type="molecule type" value="Genomic_DNA"/>
</dbReference>
<gene>
    <name evidence="6" type="ORF">CI109_101729</name>
</gene>
<dbReference type="GeneID" id="43586449"/>
<name>A0A5M6C5C3_9TREE</name>
<keyword evidence="4" id="KW-1133">Transmembrane helix</keyword>
<evidence type="ECO:0000313" key="6">
    <source>
        <dbReference type="EMBL" id="WWD17289.1"/>
    </source>
</evidence>
<reference evidence="6" key="1">
    <citation type="submission" date="2017-08" db="EMBL/GenBank/DDBJ databases">
        <authorList>
            <person name="Cuomo C."/>
            <person name="Billmyre B."/>
            <person name="Heitman J."/>
        </authorList>
    </citation>
    <scope>NUCLEOTIDE SEQUENCE</scope>
    <source>
        <strain evidence="6">CBS 12478</strain>
    </source>
</reference>
<keyword evidence="5" id="KW-0472">Membrane</keyword>
<dbReference type="FunFam" id="1.20.1740.10:FF:000001">
    <property type="entry name" value="Amino acid permease"/>
    <property type="match status" value="1"/>
</dbReference>
<dbReference type="KEGG" id="ksn:43586449"/>
<dbReference type="AlphaFoldDB" id="A0A5M6C5C3"/>
<keyword evidence="3" id="KW-0812">Transmembrane</keyword>
<dbReference type="Gene3D" id="1.20.1740.10">
    <property type="entry name" value="Amino acid/polyamine transporter I"/>
    <property type="match status" value="1"/>
</dbReference>
<evidence type="ECO:0000256" key="4">
    <source>
        <dbReference type="ARBA" id="ARBA00022989"/>
    </source>
</evidence>
<dbReference type="PANTHER" id="PTHR43341:SF15">
    <property type="entry name" value="GENERAL AMINO ACID PERMEASE AGP2"/>
    <property type="match status" value="1"/>
</dbReference>
<organism evidence="6 7">
    <name type="scientific">Kwoniella shandongensis</name>
    <dbReference type="NCBI Taxonomy" id="1734106"/>
    <lineage>
        <taxon>Eukaryota</taxon>
        <taxon>Fungi</taxon>
        <taxon>Dikarya</taxon>
        <taxon>Basidiomycota</taxon>
        <taxon>Agaricomycotina</taxon>
        <taxon>Tremellomycetes</taxon>
        <taxon>Tremellales</taxon>
        <taxon>Cryptococcaceae</taxon>
        <taxon>Kwoniella</taxon>
    </lineage>
</organism>
<evidence type="ECO:0000256" key="5">
    <source>
        <dbReference type="ARBA" id="ARBA00023136"/>
    </source>
</evidence>
<accession>A0A5M6C5C3</accession>
<dbReference type="OrthoDB" id="10062876at2759"/>
<dbReference type="InterPro" id="IPR050524">
    <property type="entry name" value="APC_YAT"/>
</dbReference>
<keyword evidence="7" id="KW-1185">Reference proteome</keyword>
<evidence type="ECO:0000256" key="2">
    <source>
        <dbReference type="ARBA" id="ARBA00022448"/>
    </source>
</evidence>
<proteinExistence type="predicted"/>
<sequence>MEKQTSLEDVKGNDAYIPSSQIEEVVDVDPEYAGPIVTTHRGLKLRHIQLIGIGSTIGTGLFLGCGRSLISAGPLGSLLAYTAYCAICFGICLGAGEMGAFKPVAGGFITWANDYVDEAASFAVGWNYFYAATMFGCADIVGVAGLFAYWAPDISAAAWVSMSIGLIFCLNIFSVKFYGESEFYFAGLKIILIVMIILMTFIVMLGGNPHHDRIGFRYWKDPGVWAEYYTTGALGRFLGFWNVFKVAAYSVGGPEFVSMCAGEAVRPRKTIPKAVKGVLFRLTVFFFLGILACGILVPYNDETLKEALKVGVGGAASAYVVGMKRVGIKYMPDIFNAIVITSALSCANGFAFVASRVVHALALRGQAPRFFARTTKHGVPVYSLLLVLAIYCLCYMQVSTNAATVFTWLINLSSVAQLLNYVAMAVTTLRFRAGLKAQGLSRNILPWSTKYTVVYTWICLFWLVLIVITQGWTVFVKGGWDVQTFLTCYFGLGFVFVAYFGWKIWHKTKIIRPEEMDFASFVPEFDALDEHFREMEKPSRFALGRWFERS</sequence>
<dbReference type="PANTHER" id="PTHR43341">
    <property type="entry name" value="AMINO ACID PERMEASE"/>
    <property type="match status" value="1"/>
</dbReference>